<dbReference type="Proteomes" id="UP000001031">
    <property type="component" value="Chromosome"/>
</dbReference>
<dbReference type="HOGENOM" id="CLU_3039701_0_0_0"/>
<accession>B2UPH9</accession>
<dbReference type="EMBL" id="CP001071">
    <property type="protein sequence ID" value="ACD04456.1"/>
    <property type="molecule type" value="Genomic_DNA"/>
</dbReference>
<protein>
    <submittedName>
        <fullName evidence="1">Uncharacterized protein</fullName>
    </submittedName>
</protein>
<dbReference type="STRING" id="349741.Amuc_0619"/>
<proteinExistence type="predicted"/>
<reference evidence="2" key="1">
    <citation type="journal article" date="2011" name="PLoS ONE">
        <title>The genome of Akkermansia muciniphila, a dedicated intestinal mucin degrader, and its use in exploring intestinal metagenomes.</title>
        <authorList>
            <person name="van Passel M.W."/>
            <person name="Kant R."/>
            <person name="Zoetendal E.G."/>
            <person name="Plugge C.M."/>
            <person name="Derrien M."/>
            <person name="Malfatti S.A."/>
            <person name="Chain P.S."/>
            <person name="Woyke T."/>
            <person name="Palva A."/>
            <person name="de Vos W.M."/>
            <person name="Smidt H."/>
        </authorList>
    </citation>
    <scope>NUCLEOTIDE SEQUENCE [LARGE SCALE GENOMIC DNA]</scope>
    <source>
        <strain evidence="2">ATCC BAA-835 / DSM 22959 / JCM 33894 / BCRC 81048 / CCUG 64013 / CIP 107961 / Muc</strain>
    </source>
</reference>
<dbReference type="AlphaFoldDB" id="B2UPH9"/>
<evidence type="ECO:0000313" key="2">
    <source>
        <dbReference type="Proteomes" id="UP000001031"/>
    </source>
</evidence>
<organism evidence="1 2">
    <name type="scientific">Akkermansia muciniphila (strain ATCC BAA-835 / DSM 22959 / JCM 33894 / BCRC 81048 / CCUG 64013 / CIP 107961 / Muc)</name>
    <dbReference type="NCBI Taxonomy" id="349741"/>
    <lineage>
        <taxon>Bacteria</taxon>
        <taxon>Pseudomonadati</taxon>
        <taxon>Verrucomicrobiota</taxon>
        <taxon>Verrucomicrobiia</taxon>
        <taxon>Verrucomicrobiales</taxon>
        <taxon>Akkermansiaceae</taxon>
        <taxon>Akkermansia</taxon>
    </lineage>
</organism>
<sequence length="54" mass="6249">MGKERNLSRMPFCMTVTGQIRFFPGSRSMAAFLEPGTALRLEQREKRSKPYPEN</sequence>
<keyword evidence="2" id="KW-1185">Reference proteome</keyword>
<dbReference type="PaxDb" id="349741-Amuc_0619"/>
<name>B2UPH9_AKKM8</name>
<dbReference type="KEGG" id="amu:Amuc_0619"/>
<evidence type="ECO:0000313" key="1">
    <source>
        <dbReference type="EMBL" id="ACD04456.1"/>
    </source>
</evidence>
<gene>
    <name evidence="1" type="ordered locus">Amuc_0619</name>
</gene>